<reference evidence="2" key="2">
    <citation type="submission" date="2013-10" db="EMBL/GenBank/DDBJ databases">
        <authorList>
            <person name="Aslett M."/>
        </authorList>
    </citation>
    <scope>NUCLEOTIDE SEQUENCE [LARGE SCALE GENOMIC DNA]</scope>
    <source>
        <strain evidence="2">Houghton</strain>
    </source>
</reference>
<dbReference type="OrthoDB" id="1367865at2759"/>
<sequence length="129" mass="15006">MDSQLLLWDPQHLSAPVKRIVYDHPPTSLRVSRDGSKVAVGTYDSFLRVYLLPSLECIASYVDLQMVIPHITWRSTHDCLAYNVFQMGKTVVLKPPTGSKQQQQQQLDQQQQDLQQQSQQQERQQLMYY</sequence>
<keyword evidence="3" id="KW-1185">Reference proteome</keyword>
<protein>
    <submittedName>
        <fullName evidence="2">Transducin beta-like protein 1 (TgTBL1), putative</fullName>
    </submittedName>
</protein>
<proteinExistence type="predicted"/>
<feature type="compositionally biased region" description="Low complexity" evidence="1">
    <location>
        <begin position="101"/>
        <end position="129"/>
    </location>
</feature>
<dbReference type="EMBL" id="HG674676">
    <property type="protein sequence ID" value="CDJ39802.1"/>
    <property type="molecule type" value="Genomic_DNA"/>
</dbReference>
<dbReference type="GeneID" id="25257213"/>
<dbReference type="InterPro" id="IPR036322">
    <property type="entry name" value="WD40_repeat_dom_sf"/>
</dbReference>
<evidence type="ECO:0000313" key="2">
    <source>
        <dbReference type="EMBL" id="CDJ39802.1"/>
    </source>
</evidence>
<dbReference type="Proteomes" id="UP000030747">
    <property type="component" value="Unassembled WGS sequence"/>
</dbReference>
<accession>U6KNW1</accession>
<reference evidence="2" key="1">
    <citation type="submission" date="2013-10" db="EMBL/GenBank/DDBJ databases">
        <title>Genomic analysis of the causative agents of coccidiosis in chickens.</title>
        <authorList>
            <person name="Reid A.J."/>
            <person name="Blake D."/>
            <person name="Billington K."/>
            <person name="Browne H."/>
            <person name="Dunn M."/>
            <person name="Hung S."/>
            <person name="Kawahara F."/>
            <person name="Miranda-Saavedra D."/>
            <person name="Mourier T."/>
            <person name="Nagra H."/>
            <person name="Otto T.D."/>
            <person name="Rawlings N."/>
            <person name="Sanchez A."/>
            <person name="Sanders M."/>
            <person name="Subramaniam C."/>
            <person name="Tay Y."/>
            <person name="Dear P."/>
            <person name="Doerig C."/>
            <person name="Gruber A."/>
            <person name="Parkinson J."/>
            <person name="Shirley M."/>
            <person name="Wan K.L."/>
            <person name="Berriman M."/>
            <person name="Tomley F."/>
            <person name="Pain A."/>
        </authorList>
    </citation>
    <scope>NUCLEOTIDE SEQUENCE [LARGE SCALE GENOMIC DNA]</scope>
    <source>
        <strain evidence="2">Houghton</strain>
    </source>
</reference>
<evidence type="ECO:0000313" key="3">
    <source>
        <dbReference type="Proteomes" id="UP000030747"/>
    </source>
</evidence>
<evidence type="ECO:0000256" key="1">
    <source>
        <dbReference type="SAM" id="MobiDB-lite"/>
    </source>
</evidence>
<dbReference type="AlphaFoldDB" id="U6KNW1"/>
<name>U6KNW1_EIMTE</name>
<dbReference type="InterPro" id="IPR015943">
    <property type="entry name" value="WD40/YVTN_repeat-like_dom_sf"/>
</dbReference>
<feature type="region of interest" description="Disordered" evidence="1">
    <location>
        <begin position="95"/>
        <end position="129"/>
    </location>
</feature>
<dbReference type="Gene3D" id="2.130.10.10">
    <property type="entry name" value="YVTN repeat-like/Quinoprotein amine dehydrogenase"/>
    <property type="match status" value="1"/>
</dbReference>
<gene>
    <name evidence="2" type="ORF">ETH_00040865</name>
</gene>
<dbReference type="SUPFAM" id="SSF50978">
    <property type="entry name" value="WD40 repeat-like"/>
    <property type="match status" value="1"/>
</dbReference>
<organism evidence="2 3">
    <name type="scientific">Eimeria tenella</name>
    <name type="common">Coccidian parasite</name>
    <dbReference type="NCBI Taxonomy" id="5802"/>
    <lineage>
        <taxon>Eukaryota</taxon>
        <taxon>Sar</taxon>
        <taxon>Alveolata</taxon>
        <taxon>Apicomplexa</taxon>
        <taxon>Conoidasida</taxon>
        <taxon>Coccidia</taxon>
        <taxon>Eucoccidiorida</taxon>
        <taxon>Eimeriorina</taxon>
        <taxon>Eimeriidae</taxon>
        <taxon>Eimeria</taxon>
    </lineage>
</organism>
<dbReference type="VEuPathDB" id="ToxoDB:ETH2_1461000"/>
<dbReference type="RefSeq" id="XP_013230555.1">
    <property type="nucleotide sequence ID" value="XM_013375101.1"/>
</dbReference>
<dbReference type="VEuPathDB" id="ToxoDB:ETH_00040865"/>